<organism evidence="1">
    <name type="scientific">Arundo donax</name>
    <name type="common">Giant reed</name>
    <name type="synonym">Donax arundinaceus</name>
    <dbReference type="NCBI Taxonomy" id="35708"/>
    <lineage>
        <taxon>Eukaryota</taxon>
        <taxon>Viridiplantae</taxon>
        <taxon>Streptophyta</taxon>
        <taxon>Embryophyta</taxon>
        <taxon>Tracheophyta</taxon>
        <taxon>Spermatophyta</taxon>
        <taxon>Magnoliopsida</taxon>
        <taxon>Liliopsida</taxon>
        <taxon>Poales</taxon>
        <taxon>Poaceae</taxon>
        <taxon>PACMAD clade</taxon>
        <taxon>Arundinoideae</taxon>
        <taxon>Arundineae</taxon>
        <taxon>Arundo</taxon>
    </lineage>
</organism>
<evidence type="ECO:0000313" key="1">
    <source>
        <dbReference type="EMBL" id="JAD89015.1"/>
    </source>
</evidence>
<dbReference type="EMBL" id="GBRH01208880">
    <property type="protein sequence ID" value="JAD89015.1"/>
    <property type="molecule type" value="Transcribed_RNA"/>
</dbReference>
<dbReference type="AlphaFoldDB" id="A0A0A9DTL4"/>
<accession>A0A0A9DTL4</accession>
<reference evidence="1" key="2">
    <citation type="journal article" date="2015" name="Data Brief">
        <title>Shoot transcriptome of the giant reed, Arundo donax.</title>
        <authorList>
            <person name="Barrero R.A."/>
            <person name="Guerrero F.D."/>
            <person name="Moolhuijzen P."/>
            <person name="Goolsby J.A."/>
            <person name="Tidwell J."/>
            <person name="Bellgard S.E."/>
            <person name="Bellgard M.I."/>
        </authorList>
    </citation>
    <scope>NUCLEOTIDE SEQUENCE</scope>
    <source>
        <tissue evidence="1">Shoot tissue taken approximately 20 cm above the soil surface</tissue>
    </source>
</reference>
<sequence length="69" mass="7670">MARKLNMILYQRSIYTSMNHGIYLQSAIFQLRITSGISLPFATESTLLVLGQTGQQLLVIGSQLGRTEP</sequence>
<protein>
    <submittedName>
        <fullName evidence="1">Uncharacterized protein</fullName>
    </submittedName>
</protein>
<proteinExistence type="predicted"/>
<name>A0A0A9DTL4_ARUDO</name>
<reference evidence="1" key="1">
    <citation type="submission" date="2014-09" db="EMBL/GenBank/DDBJ databases">
        <authorList>
            <person name="Magalhaes I.L.F."/>
            <person name="Oliveira U."/>
            <person name="Santos F.R."/>
            <person name="Vidigal T.H.D.A."/>
            <person name="Brescovit A.D."/>
            <person name="Santos A.J."/>
        </authorList>
    </citation>
    <scope>NUCLEOTIDE SEQUENCE</scope>
    <source>
        <tissue evidence="1">Shoot tissue taken approximately 20 cm above the soil surface</tissue>
    </source>
</reference>